<evidence type="ECO:0000313" key="1">
    <source>
        <dbReference type="EMBL" id="CAA9574551.1"/>
    </source>
</evidence>
<accession>A0A6J4VIC0</accession>
<dbReference type="AlphaFoldDB" id="A0A6J4VIC0"/>
<protein>
    <submittedName>
        <fullName evidence="1">Uncharacterized protein</fullName>
    </submittedName>
</protein>
<organism evidence="1">
    <name type="scientific">uncultured Thermomicrobiales bacterium</name>
    <dbReference type="NCBI Taxonomy" id="1645740"/>
    <lineage>
        <taxon>Bacteria</taxon>
        <taxon>Pseudomonadati</taxon>
        <taxon>Thermomicrobiota</taxon>
        <taxon>Thermomicrobia</taxon>
        <taxon>Thermomicrobiales</taxon>
        <taxon>environmental samples</taxon>
    </lineage>
</organism>
<sequence>MLSTGQTNWVAIDLEPGYYVALCFITDPESGAPHAMLGMIELFEVV</sequence>
<dbReference type="EMBL" id="CADCWK010000360">
    <property type="protein sequence ID" value="CAA9574551.1"/>
    <property type="molecule type" value="Genomic_DNA"/>
</dbReference>
<name>A0A6J4VIC0_9BACT</name>
<gene>
    <name evidence="1" type="ORF">AVDCRST_MAG33-2895</name>
</gene>
<reference evidence="1" key="1">
    <citation type="submission" date="2020-02" db="EMBL/GenBank/DDBJ databases">
        <authorList>
            <person name="Meier V. D."/>
        </authorList>
    </citation>
    <scope>NUCLEOTIDE SEQUENCE</scope>
    <source>
        <strain evidence="1">AVDCRST_MAG33</strain>
    </source>
</reference>
<proteinExistence type="predicted"/>